<keyword evidence="2" id="KW-0805">Transcription regulation</keyword>
<accession>A0A3B0YK19</accession>
<dbReference type="EMBL" id="UOFN01000118">
    <property type="protein sequence ID" value="VAW79751.1"/>
    <property type="molecule type" value="Genomic_DNA"/>
</dbReference>
<proteinExistence type="inferred from homology"/>
<dbReference type="PANTHER" id="PTHR30126:SF21">
    <property type="entry name" value="TRANSCRIPTIONAL REGULATOR-RELATED"/>
    <property type="match status" value="1"/>
</dbReference>
<dbReference type="PANTHER" id="PTHR30126">
    <property type="entry name" value="HTH-TYPE TRANSCRIPTIONAL REGULATOR"/>
    <property type="match status" value="1"/>
</dbReference>
<dbReference type="InterPro" id="IPR036388">
    <property type="entry name" value="WH-like_DNA-bd_sf"/>
</dbReference>
<dbReference type="Pfam" id="PF03466">
    <property type="entry name" value="LysR_substrate"/>
    <property type="match status" value="1"/>
</dbReference>
<dbReference type="GO" id="GO:0000976">
    <property type="term" value="F:transcription cis-regulatory region binding"/>
    <property type="evidence" value="ECO:0007669"/>
    <property type="project" value="TreeGrafter"/>
</dbReference>
<dbReference type="SUPFAM" id="SSF53850">
    <property type="entry name" value="Periplasmic binding protein-like II"/>
    <property type="match status" value="1"/>
</dbReference>
<dbReference type="SUPFAM" id="SSF46785">
    <property type="entry name" value="Winged helix' DNA-binding domain"/>
    <property type="match status" value="1"/>
</dbReference>
<dbReference type="AlphaFoldDB" id="A0A3B0YK19"/>
<dbReference type="PROSITE" id="PS50931">
    <property type="entry name" value="HTH_LYSR"/>
    <property type="match status" value="1"/>
</dbReference>
<dbReference type="InterPro" id="IPR036390">
    <property type="entry name" value="WH_DNA-bd_sf"/>
</dbReference>
<evidence type="ECO:0000256" key="3">
    <source>
        <dbReference type="ARBA" id="ARBA00023125"/>
    </source>
</evidence>
<feature type="domain" description="HTH lysR-type" evidence="5">
    <location>
        <begin position="1"/>
        <end position="58"/>
    </location>
</feature>
<dbReference type="InterPro" id="IPR005119">
    <property type="entry name" value="LysR_subst-bd"/>
</dbReference>
<evidence type="ECO:0000313" key="6">
    <source>
        <dbReference type="EMBL" id="VAW79751.1"/>
    </source>
</evidence>
<protein>
    <recommendedName>
        <fullName evidence="5">HTH lysR-type domain-containing protein</fullName>
    </recommendedName>
</protein>
<dbReference type="GO" id="GO:0003700">
    <property type="term" value="F:DNA-binding transcription factor activity"/>
    <property type="evidence" value="ECO:0007669"/>
    <property type="project" value="InterPro"/>
</dbReference>
<organism evidence="6">
    <name type="scientific">hydrothermal vent metagenome</name>
    <dbReference type="NCBI Taxonomy" id="652676"/>
    <lineage>
        <taxon>unclassified sequences</taxon>
        <taxon>metagenomes</taxon>
        <taxon>ecological metagenomes</taxon>
    </lineage>
</organism>
<evidence type="ECO:0000256" key="4">
    <source>
        <dbReference type="ARBA" id="ARBA00023163"/>
    </source>
</evidence>
<keyword evidence="4" id="KW-0804">Transcription</keyword>
<name>A0A3B0YK19_9ZZZZ</name>
<evidence type="ECO:0000256" key="1">
    <source>
        <dbReference type="ARBA" id="ARBA00009437"/>
    </source>
</evidence>
<dbReference type="Gene3D" id="1.10.10.10">
    <property type="entry name" value="Winged helix-like DNA-binding domain superfamily/Winged helix DNA-binding domain"/>
    <property type="match status" value="1"/>
</dbReference>
<dbReference type="Pfam" id="PF00126">
    <property type="entry name" value="HTH_1"/>
    <property type="match status" value="1"/>
</dbReference>
<dbReference type="InterPro" id="IPR000847">
    <property type="entry name" value="LysR_HTH_N"/>
</dbReference>
<reference evidence="6" key="1">
    <citation type="submission" date="2018-06" db="EMBL/GenBank/DDBJ databases">
        <authorList>
            <person name="Zhirakovskaya E."/>
        </authorList>
    </citation>
    <scope>NUCLEOTIDE SEQUENCE</scope>
</reference>
<dbReference type="FunFam" id="1.10.10.10:FF:000001">
    <property type="entry name" value="LysR family transcriptional regulator"/>
    <property type="match status" value="1"/>
</dbReference>
<gene>
    <name evidence="6" type="ORF">MNBD_GAMMA15-883</name>
</gene>
<comment type="similarity">
    <text evidence="1">Belongs to the LysR transcriptional regulatory family.</text>
</comment>
<dbReference type="Gene3D" id="3.40.190.10">
    <property type="entry name" value="Periplasmic binding protein-like II"/>
    <property type="match status" value="1"/>
</dbReference>
<evidence type="ECO:0000256" key="2">
    <source>
        <dbReference type="ARBA" id="ARBA00023015"/>
    </source>
</evidence>
<sequence length="284" mass="32144">MDLDQLKTFLEVERMRNFRKAAENLSISPSAVSARIRQLEETLGLSIFRRDRQKVSLTPAGERFARHARFIVSAWERAHEEIALGGQVDRRLVIGGLASLWEIYLQDWLNGIHCSAPLIGLRAEAGTSKRIVQKLEQGVIDLGFLFEPPQLREMIVQEVRDVSMIMVSSEPDMPVERALAEGYVRVDWGTTFTSLHENHFPQRPIAAIRANVGSIALRLIEHCGGSAYLPASLVETDITSEKLWRVEDAPEIVLKSYAVFPMHGEHHVLIDQLLERFQVSEDAR</sequence>
<dbReference type="PRINTS" id="PR00039">
    <property type="entry name" value="HTHLYSR"/>
</dbReference>
<evidence type="ECO:0000259" key="5">
    <source>
        <dbReference type="PROSITE" id="PS50931"/>
    </source>
</evidence>
<keyword evidence="3" id="KW-0238">DNA-binding</keyword>